<protein>
    <submittedName>
        <fullName evidence="2">Uncharacterized protein</fullName>
    </submittedName>
</protein>
<keyword evidence="1" id="KW-1185">Reference proteome</keyword>
<dbReference type="Proteomes" id="UP000887565">
    <property type="component" value="Unplaced"/>
</dbReference>
<dbReference type="AlphaFoldDB" id="A0A915J304"/>
<reference evidence="2" key="1">
    <citation type="submission" date="2022-11" db="UniProtKB">
        <authorList>
            <consortium name="WormBaseParasite"/>
        </authorList>
    </citation>
    <scope>IDENTIFICATION</scope>
</reference>
<dbReference type="WBParaSite" id="nRc.2.0.1.t20248-RA">
    <property type="protein sequence ID" value="nRc.2.0.1.t20248-RA"/>
    <property type="gene ID" value="nRc.2.0.1.g20248"/>
</dbReference>
<organism evidence="1 2">
    <name type="scientific">Romanomermis culicivorax</name>
    <name type="common">Nematode worm</name>
    <dbReference type="NCBI Taxonomy" id="13658"/>
    <lineage>
        <taxon>Eukaryota</taxon>
        <taxon>Metazoa</taxon>
        <taxon>Ecdysozoa</taxon>
        <taxon>Nematoda</taxon>
        <taxon>Enoplea</taxon>
        <taxon>Dorylaimia</taxon>
        <taxon>Mermithida</taxon>
        <taxon>Mermithoidea</taxon>
        <taxon>Mermithidae</taxon>
        <taxon>Romanomermis</taxon>
    </lineage>
</organism>
<evidence type="ECO:0000313" key="1">
    <source>
        <dbReference type="Proteomes" id="UP000887565"/>
    </source>
</evidence>
<sequence>MLLPWSNDKLFKKFQIQDCTPYANEPRCDKGINYSGTEISIFPARIGLVQYNAEKTPFACAIPTKYPDAPPTTLLTFGKAQTLLNAKNNEDEDVDDGYPVEASGSRKEDDIADYTPVKHYRRNYMAGVLRLHQAGHLRNKYHEPGMYYWSNLRRNNSIQDILQAIKFLLISLGPHRCPWCSYQCNAQILMTLYLILKNGMRWFTVHEDD</sequence>
<name>A0A915J304_ROMCU</name>
<accession>A0A915J304</accession>
<proteinExistence type="predicted"/>
<evidence type="ECO:0000313" key="2">
    <source>
        <dbReference type="WBParaSite" id="nRc.2.0.1.t20248-RA"/>
    </source>
</evidence>